<dbReference type="AlphaFoldDB" id="G9EL26"/>
<dbReference type="HOGENOM" id="CLU_366731_0_0_6"/>
<gene>
    <name evidence="2" type="ORF">LDG_5924</name>
</gene>
<evidence type="ECO:0000256" key="1">
    <source>
        <dbReference type="SAM" id="MobiDB-lite"/>
    </source>
</evidence>
<evidence type="ECO:0000313" key="2">
    <source>
        <dbReference type="EMBL" id="EHL32039.1"/>
    </source>
</evidence>
<dbReference type="Proteomes" id="UP000002770">
    <property type="component" value="Unassembled WGS sequence"/>
</dbReference>
<keyword evidence="3" id="KW-1185">Reference proteome</keyword>
<feature type="region of interest" description="Disordered" evidence="1">
    <location>
        <begin position="555"/>
        <end position="579"/>
    </location>
</feature>
<dbReference type="EMBL" id="JH413807">
    <property type="protein sequence ID" value="EHL32039.1"/>
    <property type="molecule type" value="Genomic_DNA"/>
</dbReference>
<accession>G9EL26</accession>
<name>G9EL26_9GAMM</name>
<dbReference type="STRING" id="658187.LDG_5924"/>
<dbReference type="OrthoDB" id="5630621at2"/>
<reference evidence="2 3" key="1">
    <citation type="journal article" date="2011" name="BMC Genomics">
        <title>Insight into cross-talk between intra-amoebal pathogens.</title>
        <authorList>
            <person name="Gimenez G."/>
            <person name="Bertelli C."/>
            <person name="Moliner C."/>
            <person name="Robert C."/>
            <person name="Raoult D."/>
            <person name="Fournier P.E."/>
            <person name="Greub G."/>
        </authorList>
    </citation>
    <scope>NUCLEOTIDE SEQUENCE [LARGE SCALE GENOMIC DNA]</scope>
    <source>
        <strain evidence="2 3">LLAP12</strain>
    </source>
</reference>
<dbReference type="RefSeq" id="WP_006869873.1">
    <property type="nucleotide sequence ID" value="NZ_JH413807.1"/>
</dbReference>
<evidence type="ECO:0000313" key="3">
    <source>
        <dbReference type="Proteomes" id="UP000002770"/>
    </source>
</evidence>
<dbReference type="InParanoid" id="G9EL26"/>
<sequence>MAVSLDLTKLGSPSALSLFASADTIPAMIAAGAVLAVNAALFSYSEYKSYQEKVHKEKMKNVNDLYLAHLKQIIVPHHGKIHGFPPIFQLVDGIYQSMHFTPAQVKDIGTEVPHGTDISLSSYRESVRAAIRKLKEYYFSRKKGNSIKENDITAGVLSYLMQMLDTKCLNFLGYDYDIAYLDAICKFINAYSSRNGVNSQHFSRLAPVYAHLLKAKQKLEKHKEILSLEETVAELKDSCVNHSDILIRMLVKMVIKDPDTDLADTVAQEELKEGILRQHYIHSEVLGFEIRSDDKILIPESIFKDWIKKLSDYYLRAQNTDLGQQDNNLHSPNDFFVFLNKAKEILGRKLFGHHKEQEKMHAQLKLIRKVFQESGNFISTRYNKHSKKFEIITDSLHLVDRSLIMAKVAKLAHEIISLQYLCMHLLKSIQLLGDLYVNNPAHFCKIFDVLDRLCILIQDDVRSTKKAFRQLQEDNDNNMQIEEKELFPNQVKDALESIYGEIKDLGEQVKECRQAAIKSIKVYTEKSVHYEMLAIAKAISNMYFDASNDPILDHGNTNTPNTTPDETINMPEEQSPQVEEQDNLIENMNTFTQELHDRILEIQKTELFQSNNYFKIYDALVILKNKTIELLKENTKDPVRIDKANNMLQLTSALLNETLKFLNQPTAERQVGATRFFNKIHSQLNNESNISFIDRHHNQASGFIYKYVCSQGIFRTDTRRKLAQFEEACLKASYN</sequence>
<dbReference type="eggNOG" id="ENOG5031EPZ">
    <property type="taxonomic scope" value="Bacteria"/>
</dbReference>
<proteinExistence type="predicted"/>
<organism evidence="2 3">
    <name type="scientific">Legionella drancourtii LLAP12</name>
    <dbReference type="NCBI Taxonomy" id="658187"/>
    <lineage>
        <taxon>Bacteria</taxon>
        <taxon>Pseudomonadati</taxon>
        <taxon>Pseudomonadota</taxon>
        <taxon>Gammaproteobacteria</taxon>
        <taxon>Legionellales</taxon>
        <taxon>Legionellaceae</taxon>
        <taxon>Legionella</taxon>
    </lineage>
</organism>
<protein>
    <submittedName>
        <fullName evidence="2">Uncharacterized protein</fullName>
    </submittedName>
</protein>